<evidence type="ECO:0000313" key="7">
    <source>
        <dbReference type="Proteomes" id="UP000183208"/>
    </source>
</evidence>
<dbReference type="InterPro" id="IPR006913">
    <property type="entry name" value="CENP-V/GFA"/>
</dbReference>
<evidence type="ECO:0000259" key="5">
    <source>
        <dbReference type="PROSITE" id="PS51891"/>
    </source>
</evidence>
<dbReference type="Pfam" id="PF04828">
    <property type="entry name" value="GFA"/>
    <property type="match status" value="1"/>
</dbReference>
<accession>A0A1M6Y4F0</accession>
<sequence>MTCYTGGCCCGKVRYEIAAAPIRGFQCQCRDCQRDTGSGHASVMVFPRAALGVTGIVTETLRTADSGEQKLKGFCGSCGSPLYNKPLSKPDMLGVYVGTLDDPSDFKPELVMFASRGHAWDHLDPALPKIPNMRPSKLSPPWTRG</sequence>
<evidence type="ECO:0000256" key="1">
    <source>
        <dbReference type="ARBA" id="ARBA00005495"/>
    </source>
</evidence>
<dbReference type="OrthoDB" id="9807246at2"/>
<dbReference type="Gene3D" id="3.90.1590.10">
    <property type="entry name" value="glutathione-dependent formaldehyde- activating enzyme (gfa)"/>
    <property type="match status" value="1"/>
</dbReference>
<feature type="domain" description="CENP-V/GFA" evidence="5">
    <location>
        <begin position="4"/>
        <end position="121"/>
    </location>
</feature>
<name>A0A1M6Y4F0_9BRAD</name>
<protein>
    <submittedName>
        <fullName evidence="6">Uncharacterized conserved protein</fullName>
    </submittedName>
</protein>
<evidence type="ECO:0000256" key="3">
    <source>
        <dbReference type="ARBA" id="ARBA00022833"/>
    </source>
</evidence>
<evidence type="ECO:0000256" key="4">
    <source>
        <dbReference type="ARBA" id="ARBA00023239"/>
    </source>
</evidence>
<dbReference type="PANTHER" id="PTHR33337:SF40">
    <property type="entry name" value="CENP-V_GFA DOMAIN-CONTAINING PROTEIN-RELATED"/>
    <property type="match status" value="1"/>
</dbReference>
<evidence type="ECO:0000313" key="6">
    <source>
        <dbReference type="EMBL" id="SED06383.1"/>
    </source>
</evidence>
<dbReference type="SUPFAM" id="SSF51316">
    <property type="entry name" value="Mss4-like"/>
    <property type="match status" value="1"/>
</dbReference>
<dbReference type="PROSITE" id="PS51891">
    <property type="entry name" value="CENP_V_GFA"/>
    <property type="match status" value="1"/>
</dbReference>
<organism evidence="6 7">
    <name type="scientific">Bradyrhizobium lablabi</name>
    <dbReference type="NCBI Taxonomy" id="722472"/>
    <lineage>
        <taxon>Bacteria</taxon>
        <taxon>Pseudomonadati</taxon>
        <taxon>Pseudomonadota</taxon>
        <taxon>Alphaproteobacteria</taxon>
        <taxon>Hyphomicrobiales</taxon>
        <taxon>Nitrobacteraceae</taxon>
        <taxon>Bradyrhizobium</taxon>
    </lineage>
</organism>
<gene>
    <name evidence="6" type="ORF">SAMN05444171_3019</name>
</gene>
<keyword evidence="3" id="KW-0862">Zinc</keyword>
<dbReference type="GO" id="GO:0016846">
    <property type="term" value="F:carbon-sulfur lyase activity"/>
    <property type="evidence" value="ECO:0007669"/>
    <property type="project" value="InterPro"/>
</dbReference>
<evidence type="ECO:0000256" key="2">
    <source>
        <dbReference type="ARBA" id="ARBA00022723"/>
    </source>
</evidence>
<keyword evidence="2" id="KW-0479">Metal-binding</keyword>
<dbReference type="InterPro" id="IPR011057">
    <property type="entry name" value="Mss4-like_sf"/>
</dbReference>
<reference evidence="6 7" key="1">
    <citation type="submission" date="2016-10" db="EMBL/GenBank/DDBJ databases">
        <authorList>
            <person name="de Groot N.N."/>
        </authorList>
    </citation>
    <scope>NUCLEOTIDE SEQUENCE [LARGE SCALE GENOMIC DNA]</scope>
    <source>
        <strain evidence="6 7">GAS522</strain>
    </source>
</reference>
<dbReference type="EMBL" id="FNTI01000001">
    <property type="protein sequence ID" value="SED06383.1"/>
    <property type="molecule type" value="Genomic_DNA"/>
</dbReference>
<dbReference type="AlphaFoldDB" id="A0A1M6Y4F0"/>
<proteinExistence type="inferred from homology"/>
<dbReference type="Proteomes" id="UP000183208">
    <property type="component" value="Unassembled WGS sequence"/>
</dbReference>
<keyword evidence="4" id="KW-0456">Lyase</keyword>
<dbReference type="GO" id="GO:0046872">
    <property type="term" value="F:metal ion binding"/>
    <property type="evidence" value="ECO:0007669"/>
    <property type="project" value="UniProtKB-KW"/>
</dbReference>
<dbReference type="RefSeq" id="WP_074831299.1">
    <property type="nucleotide sequence ID" value="NZ_FNTI01000001.1"/>
</dbReference>
<dbReference type="PANTHER" id="PTHR33337">
    <property type="entry name" value="GFA DOMAIN-CONTAINING PROTEIN"/>
    <property type="match status" value="1"/>
</dbReference>
<comment type="similarity">
    <text evidence="1">Belongs to the Gfa family.</text>
</comment>